<keyword evidence="4" id="KW-1185">Reference proteome</keyword>
<sequence>MFRPFVEDAGVRLMGARVVPTSLVSHGRQPADAAAALVTPGVLHGARTLLLQDAQGQIVEPAMGYPGVAPELAWLHATGRVECCAVTDGQAMEGLRWLAQLEGIVPALESAHAVFLAGGLAKELGADKQIVICIAAAGDKDIDRIAPLEH</sequence>
<organism evidence="3 4">
    <name type="scientific">Coemansia interrupta</name>
    <dbReference type="NCBI Taxonomy" id="1126814"/>
    <lineage>
        <taxon>Eukaryota</taxon>
        <taxon>Fungi</taxon>
        <taxon>Fungi incertae sedis</taxon>
        <taxon>Zoopagomycota</taxon>
        <taxon>Kickxellomycotina</taxon>
        <taxon>Kickxellomycetes</taxon>
        <taxon>Kickxellales</taxon>
        <taxon>Kickxellaceae</taxon>
        <taxon>Coemansia</taxon>
    </lineage>
</organism>
<gene>
    <name evidence="3" type="ORF">GGI15_003856</name>
</gene>
<dbReference type="GO" id="GO:0004834">
    <property type="term" value="F:tryptophan synthase activity"/>
    <property type="evidence" value="ECO:0007669"/>
    <property type="project" value="InterPro"/>
</dbReference>
<dbReference type="GO" id="GO:0005737">
    <property type="term" value="C:cytoplasm"/>
    <property type="evidence" value="ECO:0007669"/>
    <property type="project" value="TreeGrafter"/>
</dbReference>
<dbReference type="OrthoDB" id="10050244at2759"/>
<dbReference type="InterPro" id="IPR036052">
    <property type="entry name" value="TrpB-like_PALP_sf"/>
</dbReference>
<comment type="cofactor">
    <cofactor evidence="1">
        <name>pyridoxal 5'-phosphate</name>
        <dbReference type="ChEBI" id="CHEBI:597326"/>
    </cofactor>
</comment>
<dbReference type="Gene3D" id="3.40.50.1100">
    <property type="match status" value="1"/>
</dbReference>
<protein>
    <submittedName>
        <fullName evidence="3">Uncharacterized protein</fullName>
    </submittedName>
</protein>
<evidence type="ECO:0000256" key="1">
    <source>
        <dbReference type="ARBA" id="ARBA00001933"/>
    </source>
</evidence>
<keyword evidence="2" id="KW-0663">Pyridoxal phosphate</keyword>
<dbReference type="Proteomes" id="UP001140172">
    <property type="component" value="Unassembled WGS sequence"/>
</dbReference>
<reference evidence="3" key="1">
    <citation type="submission" date="2022-07" db="EMBL/GenBank/DDBJ databases">
        <title>Phylogenomic reconstructions and comparative analyses of Kickxellomycotina fungi.</title>
        <authorList>
            <person name="Reynolds N.K."/>
            <person name="Stajich J.E."/>
            <person name="Barry K."/>
            <person name="Grigoriev I.V."/>
            <person name="Crous P."/>
            <person name="Smith M.E."/>
        </authorList>
    </citation>
    <scope>NUCLEOTIDE SEQUENCE</scope>
    <source>
        <strain evidence="3">BCRC 34489</strain>
    </source>
</reference>
<dbReference type="PANTHER" id="PTHR48077">
    <property type="entry name" value="TRYPTOPHAN SYNTHASE-RELATED"/>
    <property type="match status" value="1"/>
</dbReference>
<comment type="caution">
    <text evidence="3">The sequence shown here is derived from an EMBL/GenBank/DDBJ whole genome shotgun (WGS) entry which is preliminary data.</text>
</comment>
<accession>A0A9W8HAQ5</accession>
<dbReference type="AlphaFoldDB" id="A0A9W8HAQ5"/>
<proteinExistence type="predicted"/>
<dbReference type="SUPFAM" id="SSF53686">
    <property type="entry name" value="Tryptophan synthase beta subunit-like PLP-dependent enzymes"/>
    <property type="match status" value="1"/>
</dbReference>
<dbReference type="EMBL" id="JANBUM010000296">
    <property type="protein sequence ID" value="KAJ2779480.1"/>
    <property type="molecule type" value="Genomic_DNA"/>
</dbReference>
<evidence type="ECO:0000313" key="4">
    <source>
        <dbReference type="Proteomes" id="UP001140172"/>
    </source>
</evidence>
<dbReference type="InterPro" id="IPR023026">
    <property type="entry name" value="Trp_synth_beta/beta-like"/>
</dbReference>
<evidence type="ECO:0000256" key="2">
    <source>
        <dbReference type="ARBA" id="ARBA00022898"/>
    </source>
</evidence>
<dbReference type="PANTHER" id="PTHR48077:SF3">
    <property type="entry name" value="TRYPTOPHAN SYNTHASE"/>
    <property type="match status" value="1"/>
</dbReference>
<name>A0A9W8HAQ5_9FUNG</name>
<evidence type="ECO:0000313" key="3">
    <source>
        <dbReference type="EMBL" id="KAJ2779480.1"/>
    </source>
</evidence>